<evidence type="ECO:0000313" key="3">
    <source>
        <dbReference type="Proteomes" id="UP000772566"/>
    </source>
</evidence>
<dbReference type="AlphaFoldDB" id="A0A930W048"/>
<feature type="region of interest" description="Disordered" evidence="1">
    <location>
        <begin position="1"/>
        <end position="89"/>
    </location>
</feature>
<accession>A0A930W048</accession>
<evidence type="ECO:0000256" key="1">
    <source>
        <dbReference type="SAM" id="MobiDB-lite"/>
    </source>
</evidence>
<feature type="compositionally biased region" description="Polar residues" evidence="1">
    <location>
        <begin position="46"/>
        <end position="61"/>
    </location>
</feature>
<dbReference type="Proteomes" id="UP000772566">
    <property type="component" value="Unassembled WGS sequence"/>
</dbReference>
<gene>
    <name evidence="2" type="ORF">HXK23_04075</name>
</gene>
<reference evidence="2" key="1">
    <citation type="submission" date="2020-04" db="EMBL/GenBank/DDBJ databases">
        <title>Deep metagenomics examines the oral microbiome during advanced dental caries in children, revealing novel taxa and co-occurrences with host molecules.</title>
        <authorList>
            <person name="Baker J.L."/>
            <person name="Morton J.T."/>
            <person name="Dinis M."/>
            <person name="Alvarez R."/>
            <person name="Tran N.C."/>
            <person name="Knight R."/>
            <person name="Edlund A."/>
        </authorList>
    </citation>
    <scope>NUCLEOTIDE SEQUENCE</scope>
    <source>
        <strain evidence="2">JCVI_22A_bin.2</strain>
    </source>
</reference>
<proteinExistence type="predicted"/>
<feature type="compositionally biased region" description="Polar residues" evidence="1">
    <location>
        <begin position="20"/>
        <end position="32"/>
    </location>
</feature>
<sequence length="89" mass="9793">MAENNLFGFGKKKRPAQVPPTVSRNGESSTSPREVRGRHAAVGSRAQAQRRMTQDRPTNPVNHARADAARARGRARTAYGNHYGTLNPR</sequence>
<protein>
    <submittedName>
        <fullName evidence="2">Uncharacterized protein</fullName>
    </submittedName>
</protein>
<comment type="caution">
    <text evidence="2">The sequence shown here is derived from an EMBL/GenBank/DDBJ whole genome shotgun (WGS) entry which is preliminary data.</text>
</comment>
<evidence type="ECO:0000313" key="2">
    <source>
        <dbReference type="EMBL" id="MBF4809380.1"/>
    </source>
</evidence>
<name>A0A930W048_9ACTN</name>
<organism evidence="2 3">
    <name type="scientific">Lancefieldella parvula</name>
    <dbReference type="NCBI Taxonomy" id="1382"/>
    <lineage>
        <taxon>Bacteria</taxon>
        <taxon>Bacillati</taxon>
        <taxon>Actinomycetota</taxon>
        <taxon>Coriobacteriia</taxon>
        <taxon>Coriobacteriales</taxon>
        <taxon>Atopobiaceae</taxon>
        <taxon>Lancefieldella</taxon>
    </lineage>
</organism>
<feature type="non-terminal residue" evidence="2">
    <location>
        <position position="89"/>
    </location>
</feature>
<dbReference type="EMBL" id="JABZGT010000223">
    <property type="protein sequence ID" value="MBF4809380.1"/>
    <property type="molecule type" value="Genomic_DNA"/>
</dbReference>